<dbReference type="InterPro" id="IPR036614">
    <property type="entry name" value="RusA-like_sf"/>
</dbReference>
<dbReference type="Gene3D" id="3.30.1330.70">
    <property type="entry name" value="Holliday junction resolvase RusA"/>
    <property type="match status" value="1"/>
</dbReference>
<dbReference type="SMART" id="SM00746">
    <property type="entry name" value="TRASH"/>
    <property type="match status" value="3"/>
</dbReference>
<proteinExistence type="predicted"/>
<accession>A0ABV3EJA0</accession>
<feature type="domain" description="TRASH" evidence="1">
    <location>
        <begin position="199"/>
        <end position="231"/>
    </location>
</feature>
<feature type="domain" description="TRASH" evidence="1">
    <location>
        <begin position="163"/>
        <end position="194"/>
    </location>
</feature>
<dbReference type="SUPFAM" id="SSF103084">
    <property type="entry name" value="Holliday junction resolvase RusA"/>
    <property type="match status" value="1"/>
</dbReference>
<name>A0ABV3EJA0_9ACTN</name>
<gene>
    <name evidence="2" type="ORF">AB0D95_02930</name>
</gene>
<feature type="domain" description="TRASH" evidence="1">
    <location>
        <begin position="234"/>
        <end position="268"/>
    </location>
</feature>
<organism evidence="2 3">
    <name type="scientific">Streptomyces chilikensis</name>
    <dbReference type="NCBI Taxonomy" id="1194079"/>
    <lineage>
        <taxon>Bacteria</taxon>
        <taxon>Bacillati</taxon>
        <taxon>Actinomycetota</taxon>
        <taxon>Actinomycetes</taxon>
        <taxon>Kitasatosporales</taxon>
        <taxon>Streptomycetaceae</taxon>
        <taxon>Streptomyces</taxon>
    </lineage>
</organism>
<protein>
    <submittedName>
        <fullName evidence="2">RusA family crossover junction endodeoxyribonuclease</fullName>
    </submittedName>
</protein>
<keyword evidence="3" id="KW-1185">Reference proteome</keyword>
<reference evidence="2 3" key="1">
    <citation type="submission" date="2024-06" db="EMBL/GenBank/DDBJ databases">
        <title>The Natural Products Discovery Center: Release of the First 8490 Sequenced Strains for Exploring Actinobacteria Biosynthetic Diversity.</title>
        <authorList>
            <person name="Kalkreuter E."/>
            <person name="Kautsar S.A."/>
            <person name="Yang D."/>
            <person name="Bader C.D."/>
            <person name="Teijaro C.N."/>
            <person name="Fluegel L."/>
            <person name="Davis C.M."/>
            <person name="Simpson J.R."/>
            <person name="Lauterbach L."/>
            <person name="Steele A.D."/>
            <person name="Gui C."/>
            <person name="Meng S."/>
            <person name="Li G."/>
            <person name="Viehrig K."/>
            <person name="Ye F."/>
            <person name="Su P."/>
            <person name="Kiefer A.F."/>
            <person name="Nichols A."/>
            <person name="Cepeda A.J."/>
            <person name="Yan W."/>
            <person name="Fan B."/>
            <person name="Jiang Y."/>
            <person name="Adhikari A."/>
            <person name="Zheng C.-J."/>
            <person name="Schuster L."/>
            <person name="Cowan T.M."/>
            <person name="Smanski M.J."/>
            <person name="Chevrette M.G."/>
            <person name="De Carvalho L.P.S."/>
            <person name="Shen B."/>
        </authorList>
    </citation>
    <scope>NUCLEOTIDE SEQUENCE [LARGE SCALE GENOMIC DNA]</scope>
    <source>
        <strain evidence="2 3">NPDC048117</strain>
    </source>
</reference>
<dbReference type="RefSeq" id="WP_359268318.1">
    <property type="nucleotide sequence ID" value="NZ_JBEZNA010000004.1"/>
</dbReference>
<evidence type="ECO:0000313" key="2">
    <source>
        <dbReference type="EMBL" id="MEU9576236.1"/>
    </source>
</evidence>
<comment type="caution">
    <text evidence="2">The sequence shown here is derived from an EMBL/GenBank/DDBJ whole genome shotgun (WGS) entry which is preliminary data.</text>
</comment>
<evidence type="ECO:0000259" key="1">
    <source>
        <dbReference type="SMART" id="SM00746"/>
    </source>
</evidence>
<dbReference type="EMBL" id="JBEZNA010000004">
    <property type="protein sequence ID" value="MEU9576236.1"/>
    <property type="molecule type" value="Genomic_DNA"/>
</dbReference>
<dbReference type="Proteomes" id="UP001551584">
    <property type="component" value="Unassembled WGS sequence"/>
</dbReference>
<evidence type="ECO:0000313" key="3">
    <source>
        <dbReference type="Proteomes" id="UP001551584"/>
    </source>
</evidence>
<dbReference type="InterPro" id="IPR008822">
    <property type="entry name" value="Endonuclease_RusA-like"/>
</dbReference>
<dbReference type="InterPro" id="IPR011017">
    <property type="entry name" value="TRASH_dom"/>
</dbReference>
<dbReference type="Pfam" id="PF05866">
    <property type="entry name" value="RusA"/>
    <property type="match status" value="1"/>
</dbReference>
<sequence>MNDQRTSSITFAVLQRDSDQWRLWRETTPDTEVVVRLTVPGEPASKARARFTNYGSRTRTYTPERTKAAEQAIAWAFRRATPGWAPQGAQGFGVMGVFHTASFQRRDVDNMLKLVLDAFNGVVWEDDSQVVEVAGRVVRGAEAPRTEIAIYLAPTYEPPTKPCEQCGKPFSTYRSQPTRRFCTRACGYAWRLAQNSRECPHCGKEFQAVMKKGRRAEHCSKACSDQARRVVIACPQCSKDVEVPQSIARRSGNTYCSPACRDDFAAKRRTKRAQGTCETCGGPTSRKEYRRCNPCRIAGRQA</sequence>